<dbReference type="InterPro" id="IPR029058">
    <property type="entry name" value="AB_hydrolase_fold"/>
</dbReference>
<dbReference type="Proteomes" id="UP000261111">
    <property type="component" value="Unassembled WGS sequence"/>
</dbReference>
<accession>A0A3E2WZ02</accession>
<evidence type="ECO:0000313" key="2">
    <source>
        <dbReference type="EMBL" id="RGC33712.1"/>
    </source>
</evidence>
<dbReference type="InterPro" id="IPR052920">
    <property type="entry name" value="DNA-binding_regulatory"/>
</dbReference>
<evidence type="ECO:0000259" key="1">
    <source>
        <dbReference type="Pfam" id="PF12146"/>
    </source>
</evidence>
<sequence length="324" mass="37529">MKRVWKRIFLAAGIMCALDCVAVGTFFSMAVGRSCVFFRKKRDKRKKLRKRTVQEEAEELKERSEGIQWIEGMHCESVHIKSEDGLRLNGYYLEAEQAERVVVMFHGWRGSWRHDFGACLKWLYKENSSLLLVEQRAQGESEGKYMGFGLLERRDCRIWLNWLAERNTNRLPVYLYGVSMGAATVLMAAGEKLPAEIKGVIADCGFTSPYEMVYRFGRTNFKLREHPVMDQLNWLCRKRAGYDLKEYSTLEAMKHCSVPVLFIHGRADTFVPCEMTLRNYEACTADKKLLLVDGAKHCMSFIKDREGYTQAVRKMFSREEKCGA</sequence>
<reference evidence="2 3" key="1">
    <citation type="submission" date="2018-08" db="EMBL/GenBank/DDBJ databases">
        <title>A genome reference for cultivated species of the human gut microbiota.</title>
        <authorList>
            <person name="Zou Y."/>
            <person name="Xue W."/>
            <person name="Luo G."/>
        </authorList>
    </citation>
    <scope>NUCLEOTIDE SEQUENCE [LARGE SCALE GENOMIC DNA]</scope>
    <source>
        <strain evidence="2 3">AF19-21</strain>
    </source>
</reference>
<dbReference type="AlphaFoldDB" id="A0A3E2WZ02"/>
<comment type="caution">
    <text evidence="2">The sequence shown here is derived from an EMBL/GenBank/DDBJ whole genome shotgun (WGS) entry which is preliminary data.</text>
</comment>
<keyword evidence="2" id="KW-0378">Hydrolase</keyword>
<name>A0A3E2WZ02_9FIRM</name>
<dbReference type="RefSeq" id="WP_025655359.1">
    <property type="nucleotide sequence ID" value="NZ_QVIA01000005.1"/>
</dbReference>
<dbReference type="GO" id="GO:0016787">
    <property type="term" value="F:hydrolase activity"/>
    <property type="evidence" value="ECO:0007669"/>
    <property type="project" value="UniProtKB-KW"/>
</dbReference>
<protein>
    <submittedName>
        <fullName evidence="2">Alpha/beta hydrolase</fullName>
    </submittedName>
</protein>
<evidence type="ECO:0000313" key="3">
    <source>
        <dbReference type="Proteomes" id="UP000261111"/>
    </source>
</evidence>
<dbReference type="PANTHER" id="PTHR43358">
    <property type="entry name" value="ALPHA/BETA-HYDROLASE"/>
    <property type="match status" value="1"/>
</dbReference>
<dbReference type="PANTHER" id="PTHR43358:SF4">
    <property type="entry name" value="ALPHA_BETA HYDROLASE FOLD-1 DOMAIN-CONTAINING PROTEIN"/>
    <property type="match status" value="1"/>
</dbReference>
<dbReference type="EMBL" id="QVIA01000005">
    <property type="protein sequence ID" value="RGC33712.1"/>
    <property type="molecule type" value="Genomic_DNA"/>
</dbReference>
<feature type="domain" description="Serine aminopeptidase S33" evidence="1">
    <location>
        <begin position="97"/>
        <end position="208"/>
    </location>
</feature>
<dbReference type="Gene3D" id="3.40.50.1820">
    <property type="entry name" value="alpha/beta hydrolase"/>
    <property type="match status" value="1"/>
</dbReference>
<organism evidence="2 3">
    <name type="scientific">Hungatella hathewayi</name>
    <dbReference type="NCBI Taxonomy" id="154046"/>
    <lineage>
        <taxon>Bacteria</taxon>
        <taxon>Bacillati</taxon>
        <taxon>Bacillota</taxon>
        <taxon>Clostridia</taxon>
        <taxon>Lachnospirales</taxon>
        <taxon>Lachnospiraceae</taxon>
        <taxon>Hungatella</taxon>
    </lineage>
</organism>
<dbReference type="SUPFAM" id="SSF53474">
    <property type="entry name" value="alpha/beta-Hydrolases"/>
    <property type="match status" value="1"/>
</dbReference>
<dbReference type="Pfam" id="PF12146">
    <property type="entry name" value="Hydrolase_4"/>
    <property type="match status" value="1"/>
</dbReference>
<proteinExistence type="predicted"/>
<dbReference type="GeneID" id="93333391"/>
<dbReference type="InterPro" id="IPR022742">
    <property type="entry name" value="Hydrolase_4"/>
</dbReference>
<gene>
    <name evidence="2" type="ORF">DWX41_05945</name>
</gene>